<name>A0AAW6D4Q9_STRSL</name>
<proteinExistence type="predicted"/>
<organism evidence="1 2">
    <name type="scientific">Streptococcus salivarius</name>
    <dbReference type="NCBI Taxonomy" id="1304"/>
    <lineage>
        <taxon>Bacteria</taxon>
        <taxon>Bacillati</taxon>
        <taxon>Bacillota</taxon>
        <taxon>Bacilli</taxon>
        <taxon>Lactobacillales</taxon>
        <taxon>Streptococcaceae</taxon>
        <taxon>Streptococcus</taxon>
    </lineage>
</organism>
<reference evidence="1" key="1">
    <citation type="submission" date="2023-01" db="EMBL/GenBank/DDBJ databases">
        <title>Human gut microbiome strain richness.</title>
        <authorList>
            <person name="Chen-Liaw A."/>
        </authorList>
    </citation>
    <scope>NUCLEOTIDE SEQUENCE</scope>
    <source>
        <strain evidence="1">1001095st1_G4_1001095IJ_161003</strain>
    </source>
</reference>
<accession>A0AAW6D4Q9</accession>
<evidence type="ECO:0000313" key="1">
    <source>
        <dbReference type="EMBL" id="MDB8614602.1"/>
    </source>
</evidence>
<dbReference type="RefSeq" id="WP_195918175.1">
    <property type="nucleotide sequence ID" value="NZ_JADOZZ010000014.1"/>
</dbReference>
<dbReference type="EMBL" id="JAQMJT010000013">
    <property type="protein sequence ID" value="MDB8614602.1"/>
    <property type="molecule type" value="Genomic_DNA"/>
</dbReference>
<sequence length="69" mass="8227">MRYIAIFSYEEGDFLRTDADELMLFESSGLALQYIREHFQLENKRSKTRRFQDSGPYFVAPFRLQKVVA</sequence>
<dbReference type="Proteomes" id="UP001210204">
    <property type="component" value="Unassembled WGS sequence"/>
</dbReference>
<gene>
    <name evidence="1" type="ORF">PNU26_09365</name>
</gene>
<evidence type="ECO:0000313" key="2">
    <source>
        <dbReference type="Proteomes" id="UP001210204"/>
    </source>
</evidence>
<dbReference type="AlphaFoldDB" id="A0AAW6D4Q9"/>
<comment type="caution">
    <text evidence="1">The sequence shown here is derived from an EMBL/GenBank/DDBJ whole genome shotgun (WGS) entry which is preliminary data.</text>
</comment>
<protein>
    <submittedName>
        <fullName evidence="1">Uncharacterized protein</fullName>
    </submittedName>
</protein>